<keyword evidence="3" id="KW-1185">Reference proteome</keyword>
<evidence type="ECO:0000313" key="3">
    <source>
        <dbReference type="Proteomes" id="UP000560658"/>
    </source>
</evidence>
<feature type="transmembrane region" description="Helical" evidence="1">
    <location>
        <begin position="69"/>
        <end position="89"/>
    </location>
</feature>
<dbReference type="AlphaFoldDB" id="A0A840D5X7"/>
<evidence type="ECO:0000313" key="2">
    <source>
        <dbReference type="EMBL" id="MBB4043842.1"/>
    </source>
</evidence>
<evidence type="ECO:0000256" key="1">
    <source>
        <dbReference type="SAM" id="Phobius"/>
    </source>
</evidence>
<protein>
    <submittedName>
        <fullName evidence="2">Uncharacterized protein</fullName>
    </submittedName>
</protein>
<proteinExistence type="predicted"/>
<comment type="caution">
    <text evidence="2">The sequence shown here is derived from an EMBL/GenBank/DDBJ whole genome shotgun (WGS) entry which is preliminary data.</text>
</comment>
<organism evidence="2 3">
    <name type="scientific">Bacteroides reticulotermitis</name>
    <dbReference type="NCBI Taxonomy" id="1133319"/>
    <lineage>
        <taxon>Bacteria</taxon>
        <taxon>Pseudomonadati</taxon>
        <taxon>Bacteroidota</taxon>
        <taxon>Bacteroidia</taxon>
        <taxon>Bacteroidales</taxon>
        <taxon>Bacteroidaceae</taxon>
        <taxon>Bacteroides</taxon>
    </lineage>
</organism>
<reference evidence="2" key="1">
    <citation type="submission" date="2020-08" db="EMBL/GenBank/DDBJ databases">
        <title>Genomic Encyclopedia of Type Strains, Phase IV (KMG-IV): sequencing the most valuable type-strain genomes for metagenomic binning, comparative biology and taxonomic classification.</title>
        <authorList>
            <person name="Goeker M."/>
        </authorList>
    </citation>
    <scope>NUCLEOTIDE SEQUENCE [LARGE SCALE GENOMIC DNA]</scope>
    <source>
        <strain evidence="2">DSM 105720</strain>
    </source>
</reference>
<name>A0A840D5X7_9BACE</name>
<dbReference type="Proteomes" id="UP000560658">
    <property type="component" value="Unassembled WGS sequence"/>
</dbReference>
<dbReference type="EMBL" id="JACIER010000005">
    <property type="protein sequence ID" value="MBB4043842.1"/>
    <property type="molecule type" value="Genomic_DNA"/>
</dbReference>
<keyword evidence="1" id="KW-1133">Transmembrane helix</keyword>
<keyword evidence="1" id="KW-0472">Membrane</keyword>
<keyword evidence="1" id="KW-0812">Transmembrane</keyword>
<accession>A0A840D5X7</accession>
<dbReference type="RefSeq" id="WP_044161547.1">
    <property type="nucleotide sequence ID" value="NZ_JACIER010000005.1"/>
</dbReference>
<sequence length="90" mass="10813">MRYHDVNYDKLEPYGMILGMGDRKDTDERNAIKVMHAQFDLIQKQKQEIIEERRYREEMRKSADRSFRYTIIAIVIASLTLLATIITWFI</sequence>
<gene>
    <name evidence="2" type="ORF">GGR06_001628</name>
</gene>